<name>A0A4Q4QX09_9PLEO</name>
<comment type="caution">
    <text evidence="9">The sequence shown here is derived from an EMBL/GenBank/DDBJ whole genome shotgun (WGS) entry which is preliminary data.</text>
</comment>
<feature type="binding site" evidence="6">
    <location>
        <position position="232"/>
    </location>
    <ligand>
        <name>Zn(2+)</name>
        <dbReference type="ChEBI" id="CHEBI:29105"/>
    </ligand>
</feature>
<keyword evidence="6" id="KW-0862">Zinc</keyword>
<evidence type="ECO:0000256" key="5">
    <source>
        <dbReference type="ARBA" id="ARBA00023136"/>
    </source>
</evidence>
<gene>
    <name evidence="9" type="ORF">AA0114_g12464</name>
    <name evidence="8" type="ORF">AA0115_g12379</name>
</gene>
<evidence type="ECO:0000256" key="6">
    <source>
        <dbReference type="PIRSR" id="PIRSR604254-1"/>
    </source>
</evidence>
<dbReference type="PANTHER" id="PTHR20855:SF52">
    <property type="entry name" value="ADIPONECTIN RECEPTOR PROTEIN"/>
    <property type="match status" value="1"/>
</dbReference>
<keyword evidence="4 7" id="KW-1133">Transmembrane helix</keyword>
<dbReference type="AlphaFoldDB" id="A0A4Q4QX09"/>
<protein>
    <submittedName>
        <fullName evidence="9">Uncharacterized protein</fullName>
    </submittedName>
</protein>
<organism evidence="9 10">
    <name type="scientific">Alternaria tenuissima</name>
    <dbReference type="NCBI Taxonomy" id="119927"/>
    <lineage>
        <taxon>Eukaryota</taxon>
        <taxon>Fungi</taxon>
        <taxon>Dikarya</taxon>
        <taxon>Ascomycota</taxon>
        <taxon>Pezizomycotina</taxon>
        <taxon>Dothideomycetes</taxon>
        <taxon>Pleosporomycetidae</taxon>
        <taxon>Pleosporales</taxon>
        <taxon>Pleosporineae</taxon>
        <taxon>Pleosporaceae</taxon>
        <taxon>Alternaria</taxon>
        <taxon>Alternaria sect. Alternaria</taxon>
        <taxon>Alternaria alternata complex</taxon>
    </lineage>
</organism>
<dbReference type="Pfam" id="PF03006">
    <property type="entry name" value="HlyIII"/>
    <property type="match status" value="1"/>
</dbReference>
<proteinExistence type="inferred from homology"/>
<feature type="transmembrane region" description="Helical" evidence="7">
    <location>
        <begin position="41"/>
        <end position="58"/>
    </location>
</feature>
<accession>A0A4Q4QX09</accession>
<evidence type="ECO:0000256" key="4">
    <source>
        <dbReference type="ARBA" id="ARBA00022989"/>
    </source>
</evidence>
<feature type="binding site" evidence="6">
    <location>
        <position position="90"/>
    </location>
    <ligand>
        <name>Zn(2+)</name>
        <dbReference type="ChEBI" id="CHEBI:29105"/>
    </ligand>
</feature>
<evidence type="ECO:0000256" key="1">
    <source>
        <dbReference type="ARBA" id="ARBA00004141"/>
    </source>
</evidence>
<dbReference type="OrthoDB" id="529367at2759"/>
<evidence type="ECO:0000256" key="2">
    <source>
        <dbReference type="ARBA" id="ARBA00007018"/>
    </source>
</evidence>
<keyword evidence="6" id="KW-0479">Metal-binding</keyword>
<evidence type="ECO:0000256" key="3">
    <source>
        <dbReference type="ARBA" id="ARBA00022692"/>
    </source>
</evidence>
<comment type="subcellular location">
    <subcellularLocation>
        <location evidence="1">Membrane</location>
        <topology evidence="1">Multi-pass membrane protein</topology>
    </subcellularLocation>
</comment>
<dbReference type="GO" id="GO:0046872">
    <property type="term" value="F:metal ion binding"/>
    <property type="evidence" value="ECO:0007669"/>
    <property type="project" value="UniProtKB-KW"/>
</dbReference>
<comment type="similarity">
    <text evidence="2">Belongs to the ADIPOR family.</text>
</comment>
<evidence type="ECO:0000313" key="10">
    <source>
        <dbReference type="Proteomes" id="UP000292402"/>
    </source>
</evidence>
<dbReference type="Proteomes" id="UP000292402">
    <property type="component" value="Unassembled WGS sequence"/>
</dbReference>
<evidence type="ECO:0000256" key="7">
    <source>
        <dbReference type="SAM" id="Phobius"/>
    </source>
</evidence>
<sequence>MASVGQRTSCSSLSRRRIYTTSYRDAVVSIARIHTETVNTWSHLLAALWFTAYAARFASTVTSLSSPGAAAVLTYLVANAFCFACSTLYHIFADHETADVWLGLDHVGILCAIWASSMSFAALCRGWPSSERQGSILLVTAAALVCCMFLFTGWLCGSSGRSVRVSTHVVMGSVAAVPALRYWHLHTAGHDTGFLADFVAMTIVNGSGGAIYATNLLDKTMEKIIGVSGASHQAMHVLAVGGALLYTRGLMRAYSQHDTLDKGRPI</sequence>
<reference evidence="8" key="1">
    <citation type="submission" date="2017-10" db="EMBL/GenBank/DDBJ databases">
        <authorList>
            <person name="Armitage A.D."/>
            <person name="Barbara D.J."/>
            <person name="Woodhall J.W."/>
            <person name="Sreenivasaprasad S."/>
            <person name="Lane C.R."/>
            <person name="Clarkson J.P."/>
            <person name="Harrison R.J."/>
        </authorList>
    </citation>
    <scope>NUCLEOTIDE SEQUENCE</scope>
    <source>
        <strain evidence="8">FERA 1164</strain>
    </source>
</reference>
<feature type="transmembrane region" description="Helical" evidence="7">
    <location>
        <begin position="136"/>
        <end position="155"/>
    </location>
</feature>
<dbReference type="GO" id="GO:0038023">
    <property type="term" value="F:signaling receptor activity"/>
    <property type="evidence" value="ECO:0007669"/>
    <property type="project" value="TreeGrafter"/>
</dbReference>
<keyword evidence="5 7" id="KW-0472">Membrane</keyword>
<feature type="transmembrane region" description="Helical" evidence="7">
    <location>
        <begin position="104"/>
        <end position="124"/>
    </location>
</feature>
<keyword evidence="3 7" id="KW-0812">Transmembrane</keyword>
<dbReference type="Proteomes" id="UP000292340">
    <property type="component" value="Unassembled WGS sequence"/>
</dbReference>
<feature type="binding site" evidence="6">
    <location>
        <position position="236"/>
    </location>
    <ligand>
        <name>Zn(2+)</name>
        <dbReference type="ChEBI" id="CHEBI:29105"/>
    </ligand>
</feature>
<dbReference type="PANTHER" id="PTHR20855">
    <property type="entry name" value="ADIPOR/PROGESTIN RECEPTOR-RELATED"/>
    <property type="match status" value="1"/>
</dbReference>
<dbReference type="InterPro" id="IPR004254">
    <property type="entry name" value="AdipoR/HlyIII-related"/>
</dbReference>
<dbReference type="GO" id="GO:0016020">
    <property type="term" value="C:membrane"/>
    <property type="evidence" value="ECO:0007669"/>
    <property type="project" value="UniProtKB-SubCell"/>
</dbReference>
<reference evidence="8 10" key="2">
    <citation type="journal article" date="2019" name="bioRxiv">
        <title>Genomics, evolutionary history and diagnostics of the Alternaria alternata species group including apple and Asian pear pathotypes.</title>
        <authorList>
            <person name="Armitage A.D."/>
            <person name="Cockerton H.M."/>
            <person name="Sreenivasaprasad S."/>
            <person name="Woodhall J.W."/>
            <person name="Lane C.R."/>
            <person name="Harrison R.J."/>
            <person name="Clarkson J.P."/>
        </authorList>
    </citation>
    <scope>NUCLEOTIDE SEQUENCE [LARGE SCALE GENOMIC DNA]</scope>
    <source>
        <strain evidence="10">FERA 1082</strain>
        <strain evidence="8">FERA 1164</strain>
    </source>
</reference>
<evidence type="ECO:0000313" key="9">
    <source>
        <dbReference type="EMBL" id="RYN28345.1"/>
    </source>
</evidence>
<reference evidence="9" key="3">
    <citation type="journal article" date="2019" name="J. ISSAAS">
        <title>Genomics, evolutionary history and diagnostics of the Alternaria alternata species group including apple and Asian pear pathotypes.</title>
        <authorList>
            <person name="Armitage A.D."/>
            <person name="Cockerton H.M."/>
            <person name="Sreenivasaprasad S."/>
            <person name="Woodhall J."/>
            <person name="Lane C."/>
            <person name="Harrison R.J."/>
            <person name="Clarkson J.P."/>
        </authorList>
    </citation>
    <scope>NUCLEOTIDE SEQUENCE</scope>
    <source>
        <strain evidence="9">FERA 1082</strain>
    </source>
</reference>
<dbReference type="EMBL" id="PDXB01000075">
    <property type="protein sequence ID" value="RYN16389.1"/>
    <property type="molecule type" value="Genomic_DNA"/>
</dbReference>
<evidence type="ECO:0000313" key="8">
    <source>
        <dbReference type="EMBL" id="RYN16389.1"/>
    </source>
</evidence>
<feature type="transmembrane region" description="Helical" evidence="7">
    <location>
        <begin position="70"/>
        <end position="92"/>
    </location>
</feature>
<dbReference type="EMBL" id="PDXA01000083">
    <property type="protein sequence ID" value="RYN28345.1"/>
    <property type="molecule type" value="Genomic_DNA"/>
</dbReference>